<proteinExistence type="inferred from homology"/>
<dbReference type="SUPFAM" id="SSF56601">
    <property type="entry name" value="beta-lactamase/transpeptidase-like"/>
    <property type="match status" value="1"/>
</dbReference>
<dbReference type="Gene3D" id="3.40.710.10">
    <property type="entry name" value="DD-peptidase/beta-lactamase superfamily"/>
    <property type="match status" value="1"/>
</dbReference>
<feature type="domain" description="Beta-lactamase class A catalytic" evidence="7">
    <location>
        <begin position="67"/>
        <end position="281"/>
    </location>
</feature>
<dbReference type="GO" id="GO:0030655">
    <property type="term" value="P:beta-lactam antibiotic catabolic process"/>
    <property type="evidence" value="ECO:0007669"/>
    <property type="project" value="InterPro"/>
</dbReference>
<evidence type="ECO:0000259" key="7">
    <source>
        <dbReference type="Pfam" id="PF13354"/>
    </source>
</evidence>
<evidence type="ECO:0000313" key="9">
    <source>
        <dbReference type="Proteomes" id="UP000298170"/>
    </source>
</evidence>
<keyword evidence="4 5" id="KW-0046">Antibiotic resistance</keyword>
<accession>A0A4V3ISV5</accession>
<dbReference type="PANTHER" id="PTHR35333:SF3">
    <property type="entry name" value="BETA-LACTAMASE-TYPE TRANSPEPTIDASE FOLD CONTAINING PROTEIN"/>
    <property type="match status" value="1"/>
</dbReference>
<dbReference type="PROSITE" id="PS51257">
    <property type="entry name" value="PROKAR_LIPOPROTEIN"/>
    <property type="match status" value="1"/>
</dbReference>
<organism evidence="8 9">
    <name type="scientific">Cryobacterium suzukii</name>
    <dbReference type="NCBI Taxonomy" id="1259198"/>
    <lineage>
        <taxon>Bacteria</taxon>
        <taxon>Bacillati</taxon>
        <taxon>Actinomycetota</taxon>
        <taxon>Actinomycetes</taxon>
        <taxon>Micrococcales</taxon>
        <taxon>Microbacteriaceae</taxon>
        <taxon>Cryobacterium</taxon>
    </lineage>
</organism>
<dbReference type="InterPro" id="IPR023650">
    <property type="entry name" value="Beta-lactam_class-A_AS"/>
</dbReference>
<evidence type="ECO:0000256" key="3">
    <source>
        <dbReference type="ARBA" id="ARBA00022801"/>
    </source>
</evidence>
<dbReference type="PANTHER" id="PTHR35333">
    <property type="entry name" value="BETA-LACTAMASE"/>
    <property type="match status" value="1"/>
</dbReference>
<dbReference type="NCBIfam" id="NF033103">
    <property type="entry name" value="bla_class_A"/>
    <property type="match status" value="1"/>
</dbReference>
<name>A0A4V3ISV5_9MICO</name>
<dbReference type="AlphaFoldDB" id="A0A4V3ISV5"/>
<dbReference type="Pfam" id="PF13354">
    <property type="entry name" value="Beta-lactamase2"/>
    <property type="match status" value="1"/>
</dbReference>
<keyword evidence="6" id="KW-0732">Signal</keyword>
<dbReference type="EC" id="3.5.2.6" evidence="2 5"/>
<dbReference type="Proteomes" id="UP000298170">
    <property type="component" value="Unassembled WGS sequence"/>
</dbReference>
<evidence type="ECO:0000256" key="5">
    <source>
        <dbReference type="RuleBase" id="RU361140"/>
    </source>
</evidence>
<dbReference type="PROSITE" id="PS00146">
    <property type="entry name" value="BETA_LACTAMASE_A"/>
    <property type="match status" value="1"/>
</dbReference>
<dbReference type="InterPro" id="IPR000871">
    <property type="entry name" value="Beta-lactam_class-A"/>
</dbReference>
<evidence type="ECO:0000256" key="1">
    <source>
        <dbReference type="ARBA" id="ARBA00009009"/>
    </source>
</evidence>
<evidence type="ECO:0000256" key="4">
    <source>
        <dbReference type="ARBA" id="ARBA00023251"/>
    </source>
</evidence>
<dbReference type="InterPro" id="IPR045155">
    <property type="entry name" value="Beta-lactam_cat"/>
</dbReference>
<feature type="signal peptide" evidence="6">
    <location>
        <begin position="1"/>
        <end position="29"/>
    </location>
</feature>
<evidence type="ECO:0000256" key="6">
    <source>
        <dbReference type="SAM" id="SignalP"/>
    </source>
</evidence>
<evidence type="ECO:0000256" key="2">
    <source>
        <dbReference type="ARBA" id="ARBA00012865"/>
    </source>
</evidence>
<dbReference type="EMBL" id="SOHJ01000003">
    <property type="protein sequence ID" value="TFD62234.1"/>
    <property type="molecule type" value="Genomic_DNA"/>
</dbReference>
<reference evidence="8 9" key="1">
    <citation type="submission" date="2019-03" db="EMBL/GenBank/DDBJ databases">
        <title>Genomics of glacier-inhabiting Cryobacterium strains.</title>
        <authorList>
            <person name="Liu Q."/>
            <person name="Xin Y.-H."/>
        </authorList>
    </citation>
    <scope>NUCLEOTIDE SEQUENCE [LARGE SCALE GENOMIC DNA]</scope>
    <source>
        <strain evidence="8 9">Sr39</strain>
    </source>
</reference>
<dbReference type="RefSeq" id="WP_134513499.1">
    <property type="nucleotide sequence ID" value="NZ_SOHJ01000003.1"/>
</dbReference>
<dbReference type="GO" id="GO:0046677">
    <property type="term" value="P:response to antibiotic"/>
    <property type="evidence" value="ECO:0007669"/>
    <property type="project" value="UniProtKB-UniRule"/>
</dbReference>
<evidence type="ECO:0000313" key="8">
    <source>
        <dbReference type="EMBL" id="TFD62234.1"/>
    </source>
</evidence>
<comment type="catalytic activity">
    <reaction evidence="5">
        <text>a beta-lactam + H2O = a substituted beta-amino acid</text>
        <dbReference type="Rhea" id="RHEA:20401"/>
        <dbReference type="ChEBI" id="CHEBI:15377"/>
        <dbReference type="ChEBI" id="CHEBI:35627"/>
        <dbReference type="ChEBI" id="CHEBI:140347"/>
        <dbReference type="EC" id="3.5.2.6"/>
    </reaction>
</comment>
<feature type="chain" id="PRO_5020303208" description="Beta-lactamase" evidence="6">
    <location>
        <begin position="30"/>
        <end position="311"/>
    </location>
</feature>
<dbReference type="PRINTS" id="PR00118">
    <property type="entry name" value="BLACTAMASEA"/>
</dbReference>
<gene>
    <name evidence="8" type="primary">bla</name>
    <name evidence="8" type="ORF">E3T39_04380</name>
</gene>
<keyword evidence="9" id="KW-1185">Reference proteome</keyword>
<dbReference type="GO" id="GO:0008800">
    <property type="term" value="F:beta-lactamase activity"/>
    <property type="evidence" value="ECO:0007669"/>
    <property type="project" value="UniProtKB-UniRule"/>
</dbReference>
<sequence length="311" mass="32101">MARPTSLRKTSAIATATVFAFLLSGCAPATSPRAVPSPAASTQTAKSSANADAKFTNLEAAHDARLGVYAVDTGTGEEVVWRSDERFAFASTSKALSAAALLDSVGIAGLSADVDVAAEDIVSSSPQTQQHVGASMTLGELAAASVQHSDNTAANLVVEHLGGPAGFDSALSRIGDDTTEATRTEPSLNEWVPGDRRDTTTPRALTMDLRTYVLGDVLSGEERELLTTWLIDHSLGDTLVRAGTPQGWTVGDKSGAAAYGTRNDIAVIWPPSGSPIVIAVMSSRTEADAEYDDALVAAAASAAVALLDKRS</sequence>
<protein>
    <recommendedName>
        <fullName evidence="2 5">Beta-lactamase</fullName>
        <ecNumber evidence="2 5">3.5.2.6</ecNumber>
    </recommendedName>
</protein>
<dbReference type="OrthoDB" id="9784149at2"/>
<keyword evidence="3 5" id="KW-0378">Hydrolase</keyword>
<dbReference type="InterPro" id="IPR012338">
    <property type="entry name" value="Beta-lactam/transpept-like"/>
</dbReference>
<comment type="similarity">
    <text evidence="1 5">Belongs to the class-A beta-lactamase family.</text>
</comment>
<comment type="caution">
    <text evidence="8">The sequence shown here is derived from an EMBL/GenBank/DDBJ whole genome shotgun (WGS) entry which is preliminary data.</text>
</comment>